<proteinExistence type="predicted"/>
<evidence type="ECO:0000313" key="2">
    <source>
        <dbReference type="Proteomes" id="UP000777784"/>
    </source>
</evidence>
<sequence length="368" mass="42615">MRITLFSIMAVMLLGLSLGSLSGDEVSQTEYEQKFEALKSKQSNLNPRELKSDSEIAQIRLEIESLGEEYLNLSTQSPDSIHYWATINEAAMAYLLASIPYSNTPRNDPIRFEPGSAWEKYHDCISKLLDARISANNKYQHSFSLNLLSIIELTEAWPVFGPQYLSKAREVFEETSDPLIKVRTGAYLFSVLCLTNWKEACEIADNVIAIEVSIDPESITDARILFVSIENMKNILYQVLIAWKQNIEDALGMYKAEYGNYPSEEIMLDSVKLWQLLRPYWNKVIDNSQEDWQVAEWMDLESNRLISSLGLRIVHVNWYDGEDGVFIPSLEFIDIYPEEWQRGYGIKSVEAPWYLRYEERKRKLRITE</sequence>
<organism evidence="1 2">
    <name type="scientific">Eiseniibacteriota bacterium</name>
    <dbReference type="NCBI Taxonomy" id="2212470"/>
    <lineage>
        <taxon>Bacteria</taxon>
        <taxon>Candidatus Eiseniibacteriota</taxon>
    </lineage>
</organism>
<evidence type="ECO:0000313" key="1">
    <source>
        <dbReference type="EMBL" id="MBU2689920.1"/>
    </source>
</evidence>
<reference evidence="1" key="1">
    <citation type="submission" date="2021-05" db="EMBL/GenBank/DDBJ databases">
        <title>Energy efficiency and biological interactions define the core microbiome of deep oligotrophic groundwater.</title>
        <authorList>
            <person name="Mehrshad M."/>
            <person name="Lopez-Fernandez M."/>
            <person name="Bell E."/>
            <person name="Bernier-Latmani R."/>
            <person name="Bertilsson S."/>
            <person name="Dopson M."/>
        </authorList>
    </citation>
    <scope>NUCLEOTIDE SEQUENCE</scope>
    <source>
        <strain evidence="1">Modern_marine.mb.64</strain>
    </source>
</reference>
<comment type="caution">
    <text evidence="1">The sequence shown here is derived from an EMBL/GenBank/DDBJ whole genome shotgun (WGS) entry which is preliminary data.</text>
</comment>
<name>A0A948W5E9_UNCEI</name>
<gene>
    <name evidence="1" type="ORF">KJ970_03260</name>
</gene>
<dbReference type="EMBL" id="JAHJDP010000020">
    <property type="protein sequence ID" value="MBU2689920.1"/>
    <property type="molecule type" value="Genomic_DNA"/>
</dbReference>
<accession>A0A948W5E9</accession>
<dbReference type="AlphaFoldDB" id="A0A948W5E9"/>
<protein>
    <submittedName>
        <fullName evidence="1">Uncharacterized protein</fullName>
    </submittedName>
</protein>
<dbReference type="Proteomes" id="UP000777784">
    <property type="component" value="Unassembled WGS sequence"/>
</dbReference>